<dbReference type="Proteomes" id="UP000814140">
    <property type="component" value="Unassembled WGS sequence"/>
</dbReference>
<evidence type="ECO:0000313" key="1">
    <source>
        <dbReference type="EMBL" id="KAI0064603.1"/>
    </source>
</evidence>
<gene>
    <name evidence="1" type="ORF">BV25DRAFT_1823008</name>
</gene>
<sequence>MGDAHVLAFATQLCDSSTRLSTAGDAEWKAVESTAQALANALRVRDANVDHQTPLGKTQLPAALTTILKAAANDARKADPTRLSAVFEILRVGANLCMDHDDNRGFLLDAGFPQMIVAILESYVETIPAERTAQVLPLSLPELKVVKTSIGVLLNASVGYEPVKFRLISLEAAVTILRLTSAIYPPGAWIQQPVVGLVPKQDLPISQEEVEESWTLRSGLSSWAWRTITELNDRKEVDDSAPALFGPDILPLLIPPLQLYVPPYTPPTGLFESATALRRTLISADFDYFEEACSLVESLALDVEDVRLSLARGMAFPDEHGGVQCLSDILKFIGQGDYHPLWEAEAPGWRSKREKTFDMCKAAMIKSVVEIAGEERNVEVLWDDSDPTRPGGVFVTQMVQWIKENKSLKERSRDDLLVCATLSLGNLLRHESHSTIIVSPPISLGPDLADLLDPEADLKLKHGVIGLLRHLAYAAPARAALAEAGIIQRLVGSNIFRDTSDIAELIQVNAIGIAKHLCNGNAENCYAFTLPAAGEDASSSGLQQILALIKRSDTVAIKSEGTRVFVNVIRTLWSQAAPESERRTQAVEAISTPDVAAALSQLIGRSRKYAVLVNEGMVALTLLSLRPSGADVVLDALTAPLPHEAQQQNGPTLGDSADPTSPVTAPGRALDMLTLALKTPGSRFPEEVRANVCALLGQVGREGGVGAARAPELARLKAEVRPLLVSASEGEHGSKLQVAASGALQRWH</sequence>
<accession>A0ACB8T763</accession>
<name>A0ACB8T763_9AGAM</name>
<evidence type="ECO:0000313" key="2">
    <source>
        <dbReference type="Proteomes" id="UP000814140"/>
    </source>
</evidence>
<proteinExistence type="predicted"/>
<keyword evidence="2" id="KW-1185">Reference proteome</keyword>
<reference evidence="1" key="2">
    <citation type="journal article" date="2022" name="New Phytol.">
        <title>Evolutionary transition to the ectomycorrhizal habit in the genomes of a hyperdiverse lineage of mushroom-forming fungi.</title>
        <authorList>
            <person name="Looney B."/>
            <person name="Miyauchi S."/>
            <person name="Morin E."/>
            <person name="Drula E."/>
            <person name="Courty P.E."/>
            <person name="Kohler A."/>
            <person name="Kuo A."/>
            <person name="LaButti K."/>
            <person name="Pangilinan J."/>
            <person name="Lipzen A."/>
            <person name="Riley R."/>
            <person name="Andreopoulos W."/>
            <person name="He G."/>
            <person name="Johnson J."/>
            <person name="Nolan M."/>
            <person name="Tritt A."/>
            <person name="Barry K.W."/>
            <person name="Grigoriev I.V."/>
            <person name="Nagy L.G."/>
            <person name="Hibbett D."/>
            <person name="Henrissat B."/>
            <person name="Matheny P.B."/>
            <person name="Labbe J."/>
            <person name="Martin F.M."/>
        </authorList>
    </citation>
    <scope>NUCLEOTIDE SEQUENCE</scope>
    <source>
        <strain evidence="1">HHB10654</strain>
    </source>
</reference>
<dbReference type="EMBL" id="MU277198">
    <property type="protein sequence ID" value="KAI0064603.1"/>
    <property type="molecule type" value="Genomic_DNA"/>
</dbReference>
<organism evidence="1 2">
    <name type="scientific">Artomyces pyxidatus</name>
    <dbReference type="NCBI Taxonomy" id="48021"/>
    <lineage>
        <taxon>Eukaryota</taxon>
        <taxon>Fungi</taxon>
        <taxon>Dikarya</taxon>
        <taxon>Basidiomycota</taxon>
        <taxon>Agaricomycotina</taxon>
        <taxon>Agaricomycetes</taxon>
        <taxon>Russulales</taxon>
        <taxon>Auriscalpiaceae</taxon>
        <taxon>Artomyces</taxon>
    </lineage>
</organism>
<protein>
    <submittedName>
        <fullName evidence="1">Uncharacterized protein</fullName>
    </submittedName>
</protein>
<reference evidence="1" key="1">
    <citation type="submission" date="2021-03" db="EMBL/GenBank/DDBJ databases">
        <authorList>
            <consortium name="DOE Joint Genome Institute"/>
            <person name="Ahrendt S."/>
            <person name="Looney B.P."/>
            <person name="Miyauchi S."/>
            <person name="Morin E."/>
            <person name="Drula E."/>
            <person name="Courty P.E."/>
            <person name="Chicoki N."/>
            <person name="Fauchery L."/>
            <person name="Kohler A."/>
            <person name="Kuo A."/>
            <person name="Labutti K."/>
            <person name="Pangilinan J."/>
            <person name="Lipzen A."/>
            <person name="Riley R."/>
            <person name="Andreopoulos W."/>
            <person name="He G."/>
            <person name="Johnson J."/>
            <person name="Barry K.W."/>
            <person name="Grigoriev I.V."/>
            <person name="Nagy L."/>
            <person name="Hibbett D."/>
            <person name="Henrissat B."/>
            <person name="Matheny P.B."/>
            <person name="Labbe J."/>
            <person name="Martin F."/>
        </authorList>
    </citation>
    <scope>NUCLEOTIDE SEQUENCE</scope>
    <source>
        <strain evidence="1">HHB10654</strain>
    </source>
</reference>
<comment type="caution">
    <text evidence="1">The sequence shown here is derived from an EMBL/GenBank/DDBJ whole genome shotgun (WGS) entry which is preliminary data.</text>
</comment>